<feature type="region of interest" description="Disordered" evidence="4">
    <location>
        <begin position="1"/>
        <end position="61"/>
    </location>
</feature>
<dbReference type="Gene3D" id="1.10.167.10">
    <property type="entry name" value="Regulator of G-protein Signalling 4, domain 2"/>
    <property type="match status" value="1"/>
</dbReference>
<evidence type="ECO:0000313" key="7">
    <source>
        <dbReference type="Proteomes" id="UP000007978"/>
    </source>
</evidence>
<dbReference type="InterPro" id="IPR036305">
    <property type="entry name" value="RGS_sf"/>
</dbReference>
<feature type="domain" description="PAC" evidence="5">
    <location>
        <begin position="349"/>
        <end position="402"/>
    </location>
</feature>
<dbReference type="Pfam" id="PF13426">
    <property type="entry name" value="PAS_9"/>
    <property type="match status" value="1"/>
</dbReference>
<gene>
    <name evidence="6" type="ORF">FPSE_12294</name>
</gene>
<evidence type="ECO:0000256" key="3">
    <source>
        <dbReference type="ARBA" id="ARBA00022991"/>
    </source>
</evidence>
<dbReference type="OrthoDB" id="447251at2759"/>
<feature type="region of interest" description="Disordered" evidence="4">
    <location>
        <begin position="417"/>
        <end position="440"/>
    </location>
</feature>
<evidence type="ECO:0000313" key="6">
    <source>
        <dbReference type="EMBL" id="EKJ67533.1"/>
    </source>
</evidence>
<feature type="compositionally biased region" description="Pro residues" evidence="4">
    <location>
        <begin position="460"/>
        <end position="469"/>
    </location>
</feature>
<feature type="compositionally biased region" description="Polar residues" evidence="4">
    <location>
        <begin position="27"/>
        <end position="37"/>
    </location>
</feature>
<reference evidence="6 7" key="1">
    <citation type="journal article" date="2012" name="PLoS Pathog.">
        <title>Comparative pathogenomics reveals horizontally acquired novel virulence genes in fungi infecting cereal hosts.</title>
        <authorList>
            <person name="Gardiner D.M."/>
            <person name="McDonald M.C."/>
            <person name="Covarelli L."/>
            <person name="Solomon P.S."/>
            <person name="Rusu A.G."/>
            <person name="Marshall M."/>
            <person name="Kazan K."/>
            <person name="Chakraborty S."/>
            <person name="McDonald B.A."/>
            <person name="Manners J.M."/>
        </authorList>
    </citation>
    <scope>NUCLEOTIDE SEQUENCE [LARGE SCALE GENOMIC DNA]</scope>
    <source>
        <strain evidence="6 7">CS3096</strain>
    </source>
</reference>
<dbReference type="GO" id="GO:0005634">
    <property type="term" value="C:nucleus"/>
    <property type="evidence" value="ECO:0007669"/>
    <property type="project" value="TreeGrafter"/>
</dbReference>
<dbReference type="Gene3D" id="3.30.450.20">
    <property type="entry name" value="PAS domain"/>
    <property type="match status" value="1"/>
</dbReference>
<sequence length="656" mass="72963">MPTINAHRTFEPPSMPSLPDFERRRSTASSLSHNTDSLGGLQSPPLRSRSSRPKSAKFSSYRLRSNSGLSLHTNEDILRQYTDYHPDGTPRAGLYSNGGGQWSAERLRSIDSVASSARSQRSSIAYTESDSSGELPIPDLVGREMFDMVMADHAASGQLWKFAADRGVGQNVDYLMKIRDYIQSLEQVVIQLSTISTSYTSITATSPLGLPPPMSKALNTNIKHLTTSLIPSLENMFLESKAFIEQRIVREIFPDFVKQQLSQCTSLALSLDAEGDSPLNPYPGLKGSFCLSDPSRSGNPIVFASDEFEELTGYSRTEVLAHNCRFLQGPQTDRDRIANMRSAIWRNDECTELLLNFRKDGTPFWNLLFLCPLLDKTGKTKFFMGAQIDVSSSIHDTDDVLKVLSYGAMEEERATERCSSRWASEASHDEPEHDEAFGIKNNTLKSKKATSFFKSFKKANPPPPSPPLSPRRSSDRPRSSGPTMDKTYSTRSVIRRFSSQPEMLMSTYARYMILEHVPSYPKSLGAMPLDQEGKYPPKLCVSFYSKEMSEALDLGPATEAVIGKDIFDIMTEQATLPSVTKAFKLTVRDLVVRDGKSVSLDLALANHIPRRANTSRSPTTDSDGPHKKPAKLMSHWTPLKDSEGHVKYVVMIVSPI</sequence>
<keyword evidence="7" id="KW-1185">Reference proteome</keyword>
<keyword evidence="2" id="KW-0288">FMN</keyword>
<keyword evidence="3" id="KW-0157">Chromophore</keyword>
<dbReference type="RefSeq" id="XP_009263686.1">
    <property type="nucleotide sequence ID" value="XM_009265411.1"/>
</dbReference>
<protein>
    <recommendedName>
        <fullName evidence="5">PAC domain-containing protein</fullName>
    </recommendedName>
</protein>
<dbReference type="InterPro" id="IPR044926">
    <property type="entry name" value="RGS_subdomain_2"/>
</dbReference>
<dbReference type="InterPro" id="IPR035965">
    <property type="entry name" value="PAS-like_dom_sf"/>
</dbReference>
<evidence type="ECO:0000259" key="5">
    <source>
        <dbReference type="PROSITE" id="PS50113"/>
    </source>
</evidence>
<dbReference type="KEGG" id="fpu:FPSE_12294"/>
<dbReference type="InterPro" id="IPR000014">
    <property type="entry name" value="PAS"/>
</dbReference>
<dbReference type="Proteomes" id="UP000007978">
    <property type="component" value="Chromosome 3"/>
</dbReference>
<evidence type="ECO:0000256" key="4">
    <source>
        <dbReference type="SAM" id="MobiDB-lite"/>
    </source>
</evidence>
<dbReference type="PANTHER" id="PTHR47429:SF2">
    <property type="entry name" value="PROTEIN TWIN LOV 1"/>
    <property type="match status" value="1"/>
</dbReference>
<proteinExistence type="predicted"/>
<dbReference type="EMBL" id="AFNW01000632">
    <property type="protein sequence ID" value="EKJ67533.1"/>
    <property type="molecule type" value="Genomic_DNA"/>
</dbReference>
<dbReference type="SUPFAM" id="SSF48097">
    <property type="entry name" value="Regulator of G-protein signaling, RGS"/>
    <property type="match status" value="1"/>
</dbReference>
<feature type="compositionally biased region" description="Polar residues" evidence="4">
    <location>
        <begin position="612"/>
        <end position="622"/>
    </location>
</feature>
<organism evidence="6 7">
    <name type="scientific">Fusarium pseudograminearum (strain CS3096)</name>
    <name type="common">Wheat and barley crown-rot fungus</name>
    <dbReference type="NCBI Taxonomy" id="1028729"/>
    <lineage>
        <taxon>Eukaryota</taxon>
        <taxon>Fungi</taxon>
        <taxon>Dikarya</taxon>
        <taxon>Ascomycota</taxon>
        <taxon>Pezizomycotina</taxon>
        <taxon>Sordariomycetes</taxon>
        <taxon>Hypocreomycetidae</taxon>
        <taxon>Hypocreales</taxon>
        <taxon>Nectriaceae</taxon>
        <taxon>Fusarium</taxon>
    </lineage>
</organism>
<dbReference type="GeneID" id="20370911"/>
<dbReference type="NCBIfam" id="TIGR00229">
    <property type="entry name" value="sensory_box"/>
    <property type="match status" value="1"/>
</dbReference>
<feature type="region of interest" description="Disordered" evidence="4">
    <location>
        <begin position="609"/>
        <end position="630"/>
    </location>
</feature>
<dbReference type="CDD" id="cd00130">
    <property type="entry name" value="PAS"/>
    <property type="match status" value="1"/>
</dbReference>
<dbReference type="eggNOG" id="KOG0498">
    <property type="taxonomic scope" value="Eukaryota"/>
</dbReference>
<feature type="compositionally biased region" description="Basic and acidic residues" evidence="4">
    <location>
        <begin position="426"/>
        <end position="437"/>
    </location>
</feature>
<dbReference type="InterPro" id="IPR000700">
    <property type="entry name" value="PAS-assoc_C"/>
</dbReference>
<dbReference type="PANTHER" id="PTHR47429">
    <property type="entry name" value="PROTEIN TWIN LOV 1"/>
    <property type="match status" value="1"/>
</dbReference>
<comment type="caution">
    <text evidence="6">The sequence shown here is derived from an EMBL/GenBank/DDBJ whole genome shotgun (WGS) entry which is preliminary data.</text>
</comment>
<name>K3V6Z8_FUSPC</name>
<evidence type="ECO:0000256" key="1">
    <source>
        <dbReference type="ARBA" id="ARBA00022630"/>
    </source>
</evidence>
<dbReference type="PROSITE" id="PS50113">
    <property type="entry name" value="PAC"/>
    <property type="match status" value="1"/>
</dbReference>
<dbReference type="AlphaFoldDB" id="K3V6Z8"/>
<evidence type="ECO:0000256" key="2">
    <source>
        <dbReference type="ARBA" id="ARBA00022643"/>
    </source>
</evidence>
<feature type="region of interest" description="Disordered" evidence="4">
    <location>
        <begin position="455"/>
        <end position="489"/>
    </location>
</feature>
<accession>K3V6Z8</accession>
<keyword evidence="1" id="KW-0285">Flavoprotein</keyword>
<dbReference type="HOGENOM" id="CLU_016398_0_0_1"/>
<dbReference type="SUPFAM" id="SSF55785">
    <property type="entry name" value="PYP-like sensor domain (PAS domain)"/>
    <property type="match status" value="1"/>
</dbReference>